<dbReference type="SUPFAM" id="SSF50998">
    <property type="entry name" value="Quinoprotein alcohol dehydrogenase-like"/>
    <property type="match status" value="1"/>
</dbReference>
<dbReference type="PROSITE" id="PS51257">
    <property type="entry name" value="PROKAR_LIPOPROTEIN"/>
    <property type="match status" value="1"/>
</dbReference>
<gene>
    <name evidence="13" type="ORF">K6T82_22015</name>
</gene>
<keyword evidence="9" id="KW-0732">Signal</keyword>
<dbReference type="Gene3D" id="2.60.40.10">
    <property type="entry name" value="Immunoglobulins"/>
    <property type="match status" value="1"/>
</dbReference>
<dbReference type="Pfam" id="PF02518">
    <property type="entry name" value="HATPase_c"/>
    <property type="match status" value="1"/>
</dbReference>
<dbReference type="InterPro" id="IPR018062">
    <property type="entry name" value="HTH_AraC-typ_CS"/>
</dbReference>
<feature type="signal peptide" evidence="9">
    <location>
        <begin position="1"/>
        <end position="19"/>
    </location>
</feature>
<dbReference type="SUPFAM" id="SSF55874">
    <property type="entry name" value="ATPase domain of HSP90 chaperone/DNA topoisomerase II/histidine kinase"/>
    <property type="match status" value="1"/>
</dbReference>
<evidence type="ECO:0000256" key="7">
    <source>
        <dbReference type="PROSITE-ProRule" id="PRU00169"/>
    </source>
</evidence>
<keyword evidence="8" id="KW-0472">Membrane</keyword>
<dbReference type="InterPro" id="IPR015943">
    <property type="entry name" value="WD40/YVTN_repeat-like_dom_sf"/>
</dbReference>
<evidence type="ECO:0000256" key="8">
    <source>
        <dbReference type="SAM" id="Phobius"/>
    </source>
</evidence>
<keyword evidence="6" id="KW-0804">Transcription</keyword>
<dbReference type="FunFam" id="2.60.40.10:FF:000791">
    <property type="entry name" value="Two-component system sensor histidine kinase/response regulator"/>
    <property type="match status" value="1"/>
</dbReference>
<feature type="chain" id="PRO_5040892775" description="histidine kinase" evidence="9">
    <location>
        <begin position="20"/>
        <end position="1321"/>
    </location>
</feature>
<sequence length="1321" mass="151997">MKNKVSVLLFLLVSCLTNAQNYYFRHYQVENGLSNNSVLTSLQDKKGFMWFGTKDGLNRFDGYAFKSFQNDPNDPKTLGSNFIQCLHQLNNTIWVGTDNGLFKYDQNDESFELVETTINKSIQAIEDDKQNNLWYIANGILNKYSLQTKENFTYEPQKNFNAITLTKDAQGSIWFATYNNLFKYDKKNNSFVKFEISAPFANGLPFIINIIKSYNSNEILIGTQNHGALVFNLKDGTTKRLFVYNEKSLYIRNFIKNGNDELWMSSENGVHIYNLKTKSYSVLRKSYNNPYSLSDNAVHSLTIDNEGGIWIGTYFGGVNYFPKQYTSFKKYFHVVGENSISGNVIREIHKDDYNNLWIGTEDGGLNKLSPNTENFQNFKADGSSQSISYNNIHAILPIRDKLWIGTFEHGLDVMDIKTSKVIKHYSTAQNGGLKSNFIYKLYQTRSKDLLALSALGIQKFDAQKDLFVEFSPYPEGYFFTSFLEDKSGNLWAGTYRDGLFCYNPKTKQKVFYKNDRKNNNSLSSNAINYIFQDSKNNIWIATENGLNLFDVKTNAFKRYTKKDFLPSNLIFTILEDSKNNLWISTSKGLVEFDVKTNKMTVYTKANGLLNDQFNYSSGYKSTNGTMYFGSVYGLISFNPDTFQKDKSKTPILITGLKINNVEVDVNKNDSPLSQSITLTDQLELKNDQSSFSIEFGSLNYNSSDMTQYWYKMEGISDEWIPLGKKHQVFFTELPSGKYTFKVKSYNSNKLFNDEIATLEIRILPPFYASTLAYILYFALGFALVYYALRYYHQYIQQKNDQKIKYLNNQKEKEIYNAKIEFFTNIAHEIRTPLTLIKSPLDKVLKKAKQIPEIYGDLSIMEKNTSRLLHLVSQLLDFRKTETEEVKLTFVKVNINELIQNTYVRFSQVIKDKNIDIALNLSPETVYAYVDEEALKKIAGNVLNNAIKYCRKTIIVNLEKDDAYFRITIKSDGIRIPENLKNKIFEPFFRAPETINITGTGIGLSLSHSLAELHSGTLKLDTAEKQYNSFVLALPIHQEKHFDFYQNDEKQKRKINEDELIEEITNTKTTVLVVEDNVDLLEFIANDLEETYHVLRAKNAHEAYNFIENHTIQLIVSDVMMPEISGFELCRKIKTDLQSSHIPVVLLTAKDNLNSKIEGLEVGADAYISKPFSMEYLKAQVENLIENRKNLMDFYSSSPLSHLKSVAHSQIDETFIRKLDEIINENLSNTELSVEILAEKMAMSRSTFYRKIKEITNLNPNELINIARLKKAAELLSLGHHKVYEIAEIVGYNSQTTFGRNFQKQFKMTPTEYAQMNDPGAK</sequence>
<dbReference type="Pfam" id="PF12833">
    <property type="entry name" value="HTH_18"/>
    <property type="match status" value="1"/>
</dbReference>
<proteinExistence type="predicted"/>
<dbReference type="InterPro" id="IPR003594">
    <property type="entry name" value="HATPase_dom"/>
</dbReference>
<dbReference type="InterPro" id="IPR036097">
    <property type="entry name" value="HisK_dim/P_sf"/>
</dbReference>
<evidence type="ECO:0000313" key="14">
    <source>
        <dbReference type="Proteomes" id="UP001139366"/>
    </source>
</evidence>
<dbReference type="Pfam" id="PF07494">
    <property type="entry name" value="Reg_prop"/>
    <property type="match status" value="6"/>
</dbReference>
<dbReference type="Pfam" id="PF07495">
    <property type="entry name" value="Y_Y_Y"/>
    <property type="match status" value="1"/>
</dbReference>
<dbReference type="InterPro" id="IPR011123">
    <property type="entry name" value="Y_Y_Y"/>
</dbReference>
<dbReference type="SUPFAM" id="SSF63829">
    <property type="entry name" value="Calcium-dependent phosphotriesterase"/>
    <property type="match status" value="2"/>
</dbReference>
<dbReference type="SUPFAM" id="SSF47384">
    <property type="entry name" value="Homodimeric domain of signal transducing histidine kinase"/>
    <property type="match status" value="1"/>
</dbReference>
<dbReference type="SUPFAM" id="SSF46689">
    <property type="entry name" value="Homeodomain-like"/>
    <property type="match status" value="1"/>
</dbReference>
<dbReference type="Gene3D" id="2.130.10.10">
    <property type="entry name" value="YVTN repeat-like/Quinoprotein amine dehydrogenase"/>
    <property type="match status" value="2"/>
</dbReference>
<reference evidence="13 14" key="1">
    <citation type="journal article" date="2023" name="Antonie Van Leeuwenhoek">
        <title>Flavobacterium potami sp. nov., a multi-metal resistance genes harbouring bacterium isolated from shallow river silt.</title>
        <authorList>
            <person name="Li S."/>
            <person name="Mao S."/>
            <person name="Mu W."/>
            <person name="Guo B."/>
            <person name="Li C."/>
            <person name="Zhu Q."/>
            <person name="Hou X."/>
            <person name="Zhao Y."/>
            <person name="Wei S."/>
            <person name="Liu H."/>
            <person name="Liu A."/>
        </authorList>
    </citation>
    <scope>NUCLEOTIDE SEQUENCE [LARGE SCALE GENOMIC DNA]</scope>
    <source>
        <strain evidence="13 14">17A</strain>
    </source>
</reference>
<comment type="catalytic activity">
    <reaction evidence="1">
        <text>ATP + protein L-histidine = ADP + protein N-phospho-L-histidine.</text>
        <dbReference type="EC" id="2.7.13.3"/>
    </reaction>
</comment>
<keyword evidence="8" id="KW-1133">Transmembrane helix</keyword>
<dbReference type="GO" id="GO:0003700">
    <property type="term" value="F:DNA-binding transcription factor activity"/>
    <property type="evidence" value="ECO:0007669"/>
    <property type="project" value="InterPro"/>
</dbReference>
<dbReference type="Gene3D" id="3.40.50.2300">
    <property type="match status" value="1"/>
</dbReference>
<organism evidence="13 14">
    <name type="scientific">Flavobacterium potami</name>
    <dbReference type="NCBI Taxonomy" id="2872310"/>
    <lineage>
        <taxon>Bacteria</taxon>
        <taxon>Pseudomonadati</taxon>
        <taxon>Bacteroidota</taxon>
        <taxon>Flavobacteriia</taxon>
        <taxon>Flavobacteriales</taxon>
        <taxon>Flavobacteriaceae</taxon>
        <taxon>Flavobacterium</taxon>
    </lineage>
</organism>
<dbReference type="InterPro" id="IPR011006">
    <property type="entry name" value="CheY-like_superfamily"/>
</dbReference>
<dbReference type="Pfam" id="PF00072">
    <property type="entry name" value="Response_reg"/>
    <property type="match status" value="1"/>
</dbReference>
<feature type="modified residue" description="4-aspartylphosphate" evidence="7">
    <location>
        <position position="1117"/>
    </location>
</feature>
<dbReference type="PROSITE" id="PS01124">
    <property type="entry name" value="HTH_ARAC_FAMILY_2"/>
    <property type="match status" value="1"/>
</dbReference>
<dbReference type="SMART" id="SM00448">
    <property type="entry name" value="REC"/>
    <property type="match status" value="1"/>
</dbReference>
<evidence type="ECO:0000256" key="1">
    <source>
        <dbReference type="ARBA" id="ARBA00000085"/>
    </source>
</evidence>
<evidence type="ECO:0000256" key="5">
    <source>
        <dbReference type="ARBA" id="ARBA00023125"/>
    </source>
</evidence>
<evidence type="ECO:0000256" key="2">
    <source>
        <dbReference type="ARBA" id="ARBA00012438"/>
    </source>
</evidence>
<dbReference type="PANTHER" id="PTHR43547:SF2">
    <property type="entry name" value="HYBRID SIGNAL TRANSDUCTION HISTIDINE KINASE C"/>
    <property type="match status" value="1"/>
</dbReference>
<protein>
    <recommendedName>
        <fullName evidence="2">histidine kinase</fullName>
        <ecNumber evidence="2">2.7.13.3</ecNumber>
    </recommendedName>
</protein>
<dbReference type="Gene3D" id="1.10.287.130">
    <property type="match status" value="1"/>
</dbReference>
<dbReference type="Pfam" id="PF00512">
    <property type="entry name" value="HisKA"/>
    <property type="match status" value="1"/>
</dbReference>
<name>A0A9X1HF58_9FLAO</name>
<dbReference type="SMART" id="SM00387">
    <property type="entry name" value="HATPase_c"/>
    <property type="match status" value="1"/>
</dbReference>
<feature type="domain" description="Response regulatory" evidence="12">
    <location>
        <begin position="1069"/>
        <end position="1184"/>
    </location>
</feature>
<comment type="caution">
    <text evidence="13">The sequence shown here is derived from an EMBL/GenBank/DDBJ whole genome shotgun (WGS) entry which is preliminary data.</text>
</comment>
<dbReference type="Proteomes" id="UP001139366">
    <property type="component" value="Unassembled WGS sequence"/>
</dbReference>
<feature type="transmembrane region" description="Helical" evidence="8">
    <location>
        <begin position="766"/>
        <end position="788"/>
    </location>
</feature>
<dbReference type="InterPro" id="IPR018060">
    <property type="entry name" value="HTH_AraC"/>
</dbReference>
<evidence type="ECO:0000256" key="3">
    <source>
        <dbReference type="ARBA" id="ARBA00022553"/>
    </source>
</evidence>
<dbReference type="InterPro" id="IPR013783">
    <property type="entry name" value="Ig-like_fold"/>
</dbReference>
<dbReference type="SMART" id="SM00388">
    <property type="entry name" value="HisKA"/>
    <property type="match status" value="1"/>
</dbReference>
<keyword evidence="4" id="KW-0805">Transcription regulation</keyword>
<dbReference type="InterPro" id="IPR001789">
    <property type="entry name" value="Sig_transdc_resp-reg_receiver"/>
</dbReference>
<evidence type="ECO:0000256" key="6">
    <source>
        <dbReference type="ARBA" id="ARBA00023163"/>
    </source>
</evidence>
<dbReference type="InterPro" id="IPR005467">
    <property type="entry name" value="His_kinase_dom"/>
</dbReference>
<dbReference type="PANTHER" id="PTHR43547">
    <property type="entry name" value="TWO-COMPONENT HISTIDINE KINASE"/>
    <property type="match status" value="1"/>
</dbReference>
<dbReference type="FunFam" id="1.10.287.130:FF:000045">
    <property type="entry name" value="Two-component system sensor histidine kinase/response regulator"/>
    <property type="match status" value="1"/>
</dbReference>
<keyword evidence="5" id="KW-0238">DNA-binding</keyword>
<evidence type="ECO:0000313" key="13">
    <source>
        <dbReference type="EMBL" id="MBZ4037453.1"/>
    </source>
</evidence>
<evidence type="ECO:0000259" key="10">
    <source>
        <dbReference type="PROSITE" id="PS01124"/>
    </source>
</evidence>
<dbReference type="EMBL" id="JAINUY010000009">
    <property type="protein sequence ID" value="MBZ4037453.1"/>
    <property type="molecule type" value="Genomic_DNA"/>
</dbReference>
<evidence type="ECO:0000259" key="12">
    <source>
        <dbReference type="PROSITE" id="PS50110"/>
    </source>
</evidence>
<dbReference type="FunFam" id="3.40.50.2300:FF:000138">
    <property type="entry name" value="Two-component system sensor histidine kinase/response regulator"/>
    <property type="match status" value="1"/>
</dbReference>
<dbReference type="InterPro" id="IPR036890">
    <property type="entry name" value="HATPase_C_sf"/>
</dbReference>
<evidence type="ECO:0000256" key="9">
    <source>
        <dbReference type="SAM" id="SignalP"/>
    </source>
</evidence>
<dbReference type="PROSITE" id="PS00041">
    <property type="entry name" value="HTH_ARAC_FAMILY_1"/>
    <property type="match status" value="1"/>
</dbReference>
<dbReference type="InterPro" id="IPR009057">
    <property type="entry name" value="Homeodomain-like_sf"/>
</dbReference>
<accession>A0A9X1HF58</accession>
<keyword evidence="14" id="KW-1185">Reference proteome</keyword>
<dbReference type="InterPro" id="IPR003661">
    <property type="entry name" value="HisK_dim/P_dom"/>
</dbReference>
<dbReference type="CDD" id="cd17574">
    <property type="entry name" value="REC_OmpR"/>
    <property type="match status" value="1"/>
</dbReference>
<evidence type="ECO:0000256" key="4">
    <source>
        <dbReference type="ARBA" id="ARBA00023015"/>
    </source>
</evidence>
<dbReference type="RefSeq" id="WP_223710775.1">
    <property type="nucleotide sequence ID" value="NZ_JAINUY010000009.1"/>
</dbReference>
<dbReference type="PRINTS" id="PR00344">
    <property type="entry name" value="BCTRLSENSOR"/>
</dbReference>
<dbReference type="CDD" id="cd00082">
    <property type="entry name" value="HisKA"/>
    <property type="match status" value="1"/>
</dbReference>
<dbReference type="EC" id="2.7.13.3" evidence="2"/>
<feature type="domain" description="HTH araC/xylS-type" evidence="10">
    <location>
        <begin position="1216"/>
        <end position="1315"/>
    </location>
</feature>
<dbReference type="InterPro" id="IPR004358">
    <property type="entry name" value="Sig_transdc_His_kin-like_C"/>
</dbReference>
<evidence type="ECO:0000259" key="11">
    <source>
        <dbReference type="PROSITE" id="PS50109"/>
    </source>
</evidence>
<dbReference type="SUPFAM" id="SSF52172">
    <property type="entry name" value="CheY-like"/>
    <property type="match status" value="1"/>
</dbReference>
<feature type="domain" description="Histidine kinase" evidence="11">
    <location>
        <begin position="824"/>
        <end position="1037"/>
    </location>
</feature>
<dbReference type="Gene3D" id="1.10.10.60">
    <property type="entry name" value="Homeodomain-like"/>
    <property type="match status" value="1"/>
</dbReference>
<dbReference type="Gene3D" id="3.30.565.10">
    <property type="entry name" value="Histidine kinase-like ATPase, C-terminal domain"/>
    <property type="match status" value="1"/>
</dbReference>
<keyword evidence="3 7" id="KW-0597">Phosphoprotein</keyword>
<dbReference type="GO" id="GO:0000155">
    <property type="term" value="F:phosphorelay sensor kinase activity"/>
    <property type="evidence" value="ECO:0007669"/>
    <property type="project" value="InterPro"/>
</dbReference>
<dbReference type="InterPro" id="IPR011047">
    <property type="entry name" value="Quinoprotein_ADH-like_sf"/>
</dbReference>
<dbReference type="InterPro" id="IPR011110">
    <property type="entry name" value="Reg_prop"/>
</dbReference>
<keyword evidence="8" id="KW-0812">Transmembrane</keyword>
<dbReference type="PROSITE" id="PS50110">
    <property type="entry name" value="RESPONSE_REGULATORY"/>
    <property type="match status" value="1"/>
</dbReference>
<dbReference type="PROSITE" id="PS50109">
    <property type="entry name" value="HIS_KIN"/>
    <property type="match status" value="1"/>
</dbReference>
<dbReference type="SMART" id="SM00342">
    <property type="entry name" value="HTH_ARAC"/>
    <property type="match status" value="1"/>
</dbReference>
<dbReference type="GO" id="GO:0043565">
    <property type="term" value="F:sequence-specific DNA binding"/>
    <property type="evidence" value="ECO:0007669"/>
    <property type="project" value="InterPro"/>
</dbReference>